<evidence type="ECO:0000256" key="8">
    <source>
        <dbReference type="ARBA" id="ARBA00048679"/>
    </source>
</evidence>
<dbReference type="GO" id="GO:0005524">
    <property type="term" value="F:ATP binding"/>
    <property type="evidence" value="ECO:0007669"/>
    <property type="project" value="UniProtKB-KW"/>
</dbReference>
<feature type="domain" description="Protein kinase" evidence="9">
    <location>
        <begin position="1"/>
        <end position="161"/>
    </location>
</feature>
<keyword evidence="4" id="KW-0547">Nucleotide-binding</keyword>
<evidence type="ECO:0000256" key="6">
    <source>
        <dbReference type="ARBA" id="ARBA00022840"/>
    </source>
</evidence>
<dbReference type="GO" id="GO:0035556">
    <property type="term" value="P:intracellular signal transduction"/>
    <property type="evidence" value="ECO:0007669"/>
    <property type="project" value="TreeGrafter"/>
</dbReference>
<evidence type="ECO:0000256" key="3">
    <source>
        <dbReference type="ARBA" id="ARBA00022679"/>
    </source>
</evidence>
<organism evidence="10 11">
    <name type="scientific">Microtus ochrogaster</name>
    <name type="common">Prairie vole</name>
    <dbReference type="NCBI Taxonomy" id="79684"/>
    <lineage>
        <taxon>Eukaryota</taxon>
        <taxon>Metazoa</taxon>
        <taxon>Chordata</taxon>
        <taxon>Craniata</taxon>
        <taxon>Vertebrata</taxon>
        <taxon>Euteleostomi</taxon>
        <taxon>Mammalia</taxon>
        <taxon>Eutheria</taxon>
        <taxon>Euarchontoglires</taxon>
        <taxon>Glires</taxon>
        <taxon>Rodentia</taxon>
        <taxon>Myomorpha</taxon>
        <taxon>Muroidea</taxon>
        <taxon>Cricetidae</taxon>
        <taxon>Arvicolinae</taxon>
        <taxon>Microtus</taxon>
    </lineage>
</organism>
<dbReference type="InterPro" id="IPR000719">
    <property type="entry name" value="Prot_kinase_dom"/>
</dbReference>
<dbReference type="InterPro" id="IPR008271">
    <property type="entry name" value="Ser/Thr_kinase_AS"/>
</dbReference>
<dbReference type="EC" id="2.7.11.1" evidence="1"/>
<keyword evidence="3" id="KW-0808">Transferase</keyword>
<dbReference type="GO" id="GO:0000226">
    <property type="term" value="P:microtubule cytoskeleton organization"/>
    <property type="evidence" value="ECO:0007669"/>
    <property type="project" value="TreeGrafter"/>
</dbReference>
<dbReference type="SMART" id="SM00220">
    <property type="entry name" value="S_TKc"/>
    <property type="match status" value="1"/>
</dbReference>
<dbReference type="Proteomes" id="UP000710432">
    <property type="component" value="Unassembled WGS sequence"/>
</dbReference>
<dbReference type="PANTHER" id="PTHR24346:SF56">
    <property type="entry name" value="SERINE_THREONINE-PROTEIN KINASE MARK2"/>
    <property type="match status" value="1"/>
</dbReference>
<dbReference type="AlphaFoldDB" id="A0A8J6G9F9"/>
<dbReference type="PANTHER" id="PTHR24346">
    <property type="entry name" value="MAP/MICROTUBULE AFFINITY-REGULATING KINASE"/>
    <property type="match status" value="1"/>
</dbReference>
<accession>A0A8J6G9F9</accession>
<sequence>MDRLKEERSQKISGQQVSAIKYCHDHDVIHQDLKLQNILLDADGNMKLGDFGLATRCRAGTVLQGHCGTKSYSPRTGTERRLRWEEGRCAKSWKLFYFITTGHHSFRGSTLKESKRNIITNGTYDIPAHILGQLENLIHQMLTVASDRRPSIEDLQQHLWDMKYEENIPSDTNSDSSILDILAGLGFNANAILESL</sequence>
<evidence type="ECO:0000256" key="1">
    <source>
        <dbReference type="ARBA" id="ARBA00012513"/>
    </source>
</evidence>
<gene>
    <name evidence="10" type="ORF">LTLLF_172840</name>
</gene>
<protein>
    <recommendedName>
        <fullName evidence="1">non-specific serine/threonine protein kinase</fullName>
        <ecNumber evidence="1">2.7.11.1</ecNumber>
    </recommendedName>
</protein>
<evidence type="ECO:0000256" key="7">
    <source>
        <dbReference type="ARBA" id="ARBA00047899"/>
    </source>
</evidence>
<comment type="catalytic activity">
    <reaction evidence="8">
        <text>L-seryl-[protein] + ATP = O-phospho-L-seryl-[protein] + ADP + H(+)</text>
        <dbReference type="Rhea" id="RHEA:17989"/>
        <dbReference type="Rhea" id="RHEA-COMP:9863"/>
        <dbReference type="Rhea" id="RHEA-COMP:11604"/>
        <dbReference type="ChEBI" id="CHEBI:15378"/>
        <dbReference type="ChEBI" id="CHEBI:29999"/>
        <dbReference type="ChEBI" id="CHEBI:30616"/>
        <dbReference type="ChEBI" id="CHEBI:83421"/>
        <dbReference type="ChEBI" id="CHEBI:456216"/>
        <dbReference type="EC" id="2.7.11.1"/>
    </reaction>
</comment>
<evidence type="ECO:0000259" key="9">
    <source>
        <dbReference type="PROSITE" id="PS50011"/>
    </source>
</evidence>
<dbReference type="SUPFAM" id="SSF56112">
    <property type="entry name" value="Protein kinase-like (PK-like)"/>
    <property type="match status" value="1"/>
</dbReference>
<evidence type="ECO:0000256" key="5">
    <source>
        <dbReference type="ARBA" id="ARBA00022777"/>
    </source>
</evidence>
<dbReference type="GO" id="GO:0005737">
    <property type="term" value="C:cytoplasm"/>
    <property type="evidence" value="ECO:0007669"/>
    <property type="project" value="TreeGrafter"/>
</dbReference>
<reference evidence="10" key="1">
    <citation type="submission" date="2020-03" db="EMBL/GenBank/DDBJ databases">
        <title>Studies in the Genomics of Life Span.</title>
        <authorList>
            <person name="Glass D."/>
        </authorList>
    </citation>
    <scope>NUCLEOTIDE SEQUENCE</scope>
    <source>
        <strain evidence="10">LTLLF</strain>
        <tissue evidence="10">Muscle</tissue>
    </source>
</reference>
<dbReference type="Pfam" id="PF00069">
    <property type="entry name" value="Pkinase"/>
    <property type="match status" value="1"/>
</dbReference>
<name>A0A8J6G9F9_MICOH</name>
<dbReference type="GO" id="GO:0050321">
    <property type="term" value="F:tau-protein kinase activity"/>
    <property type="evidence" value="ECO:0007669"/>
    <property type="project" value="TreeGrafter"/>
</dbReference>
<keyword evidence="2" id="KW-0723">Serine/threonine-protein kinase</keyword>
<comment type="caution">
    <text evidence="10">The sequence shown here is derived from an EMBL/GenBank/DDBJ whole genome shotgun (WGS) entry which is preliminary data.</text>
</comment>
<dbReference type="Gene3D" id="1.10.510.10">
    <property type="entry name" value="Transferase(Phosphotransferase) domain 1"/>
    <property type="match status" value="1"/>
</dbReference>
<dbReference type="EMBL" id="JAATJU010024051">
    <property type="protein sequence ID" value="KAH0506494.1"/>
    <property type="molecule type" value="Genomic_DNA"/>
</dbReference>
<evidence type="ECO:0000313" key="11">
    <source>
        <dbReference type="Proteomes" id="UP000710432"/>
    </source>
</evidence>
<comment type="catalytic activity">
    <reaction evidence="7">
        <text>L-threonyl-[protein] + ATP = O-phospho-L-threonyl-[protein] + ADP + H(+)</text>
        <dbReference type="Rhea" id="RHEA:46608"/>
        <dbReference type="Rhea" id="RHEA-COMP:11060"/>
        <dbReference type="Rhea" id="RHEA-COMP:11605"/>
        <dbReference type="ChEBI" id="CHEBI:15378"/>
        <dbReference type="ChEBI" id="CHEBI:30013"/>
        <dbReference type="ChEBI" id="CHEBI:30616"/>
        <dbReference type="ChEBI" id="CHEBI:61977"/>
        <dbReference type="ChEBI" id="CHEBI:456216"/>
        <dbReference type="EC" id="2.7.11.1"/>
    </reaction>
</comment>
<dbReference type="PROSITE" id="PS00108">
    <property type="entry name" value="PROTEIN_KINASE_ST"/>
    <property type="match status" value="1"/>
</dbReference>
<proteinExistence type="predicted"/>
<dbReference type="InterPro" id="IPR011009">
    <property type="entry name" value="Kinase-like_dom_sf"/>
</dbReference>
<dbReference type="PROSITE" id="PS50011">
    <property type="entry name" value="PROTEIN_KINASE_DOM"/>
    <property type="match status" value="1"/>
</dbReference>
<evidence type="ECO:0000313" key="10">
    <source>
        <dbReference type="EMBL" id="KAH0506494.1"/>
    </source>
</evidence>
<evidence type="ECO:0000256" key="4">
    <source>
        <dbReference type="ARBA" id="ARBA00022741"/>
    </source>
</evidence>
<keyword evidence="5 10" id="KW-0418">Kinase</keyword>
<keyword evidence="6" id="KW-0067">ATP-binding</keyword>
<evidence type="ECO:0000256" key="2">
    <source>
        <dbReference type="ARBA" id="ARBA00022527"/>
    </source>
</evidence>